<dbReference type="KEGG" id="xba:C7S18_18300"/>
<accession>A0A2P1PVY0</accession>
<feature type="signal peptide" evidence="1">
    <location>
        <begin position="1"/>
        <end position="22"/>
    </location>
</feature>
<keyword evidence="1" id="KW-0732">Signal</keyword>
<proteinExistence type="predicted"/>
<reference evidence="2 3" key="1">
    <citation type="submission" date="2018-03" db="EMBL/GenBank/DDBJ databases">
        <title>Ahniella affigens gen. nov., sp. nov., a gammaproteobacterium isolated from sandy soil near a stream.</title>
        <authorList>
            <person name="Ko Y."/>
            <person name="Kim J.-H."/>
        </authorList>
    </citation>
    <scope>NUCLEOTIDE SEQUENCE [LARGE SCALE GENOMIC DNA]</scope>
    <source>
        <strain evidence="2 3">D13</strain>
    </source>
</reference>
<dbReference type="Proteomes" id="UP000241074">
    <property type="component" value="Chromosome"/>
</dbReference>
<name>A0A2P1PVY0_9GAMM</name>
<gene>
    <name evidence="2" type="ORF">C7S18_18300</name>
</gene>
<dbReference type="AlphaFoldDB" id="A0A2P1PVY0"/>
<reference evidence="2 3" key="2">
    <citation type="submission" date="2018-03" db="EMBL/GenBank/DDBJ databases">
        <authorList>
            <person name="Keele B.F."/>
        </authorList>
    </citation>
    <scope>NUCLEOTIDE SEQUENCE [LARGE SCALE GENOMIC DNA]</scope>
    <source>
        <strain evidence="2 3">D13</strain>
    </source>
</reference>
<sequence length="92" mass="10371">MKNLIRSTFLLAALAFGGSALAQWNNGTEEPPANPTPGTTWVQTIRDCGVASCIVERYYFRYAISGDPFNAIGYWDLYYFDMQIVPRNPVEK</sequence>
<dbReference type="EMBL" id="CP027860">
    <property type="protein sequence ID" value="AVP99007.1"/>
    <property type="molecule type" value="Genomic_DNA"/>
</dbReference>
<protein>
    <submittedName>
        <fullName evidence="2">Uncharacterized protein</fullName>
    </submittedName>
</protein>
<feature type="chain" id="PRO_5015139591" evidence="1">
    <location>
        <begin position="23"/>
        <end position="92"/>
    </location>
</feature>
<evidence type="ECO:0000256" key="1">
    <source>
        <dbReference type="SAM" id="SignalP"/>
    </source>
</evidence>
<evidence type="ECO:0000313" key="3">
    <source>
        <dbReference type="Proteomes" id="UP000241074"/>
    </source>
</evidence>
<dbReference type="RefSeq" id="WP_106892926.1">
    <property type="nucleotide sequence ID" value="NZ_CP027860.1"/>
</dbReference>
<organism evidence="2 3">
    <name type="scientific">Ahniella affigens</name>
    <dbReference type="NCBI Taxonomy" id="2021234"/>
    <lineage>
        <taxon>Bacteria</taxon>
        <taxon>Pseudomonadati</taxon>
        <taxon>Pseudomonadota</taxon>
        <taxon>Gammaproteobacteria</taxon>
        <taxon>Lysobacterales</taxon>
        <taxon>Rhodanobacteraceae</taxon>
        <taxon>Ahniella</taxon>
    </lineage>
</organism>
<evidence type="ECO:0000313" key="2">
    <source>
        <dbReference type="EMBL" id="AVP99007.1"/>
    </source>
</evidence>
<keyword evidence="3" id="KW-1185">Reference proteome</keyword>